<dbReference type="GO" id="GO:0005737">
    <property type="term" value="C:cytoplasm"/>
    <property type="evidence" value="ECO:0007669"/>
    <property type="project" value="TreeGrafter"/>
</dbReference>
<organism evidence="6 7">
    <name type="scientific">Vicia faba</name>
    <name type="common">Broad bean</name>
    <name type="synonym">Faba vulgaris</name>
    <dbReference type="NCBI Taxonomy" id="3906"/>
    <lineage>
        <taxon>Eukaryota</taxon>
        <taxon>Viridiplantae</taxon>
        <taxon>Streptophyta</taxon>
        <taxon>Embryophyta</taxon>
        <taxon>Tracheophyta</taxon>
        <taxon>Spermatophyta</taxon>
        <taxon>Magnoliopsida</taxon>
        <taxon>eudicotyledons</taxon>
        <taxon>Gunneridae</taxon>
        <taxon>Pentapetalae</taxon>
        <taxon>rosids</taxon>
        <taxon>fabids</taxon>
        <taxon>Fabales</taxon>
        <taxon>Fabaceae</taxon>
        <taxon>Papilionoideae</taxon>
        <taxon>50 kb inversion clade</taxon>
        <taxon>NPAAA clade</taxon>
        <taxon>Hologalegina</taxon>
        <taxon>IRL clade</taxon>
        <taxon>Fabeae</taxon>
        <taxon>Vicia</taxon>
    </lineage>
</organism>
<dbReference type="Pfam" id="PF03999">
    <property type="entry name" value="MAP65_ASE1"/>
    <property type="match status" value="1"/>
</dbReference>
<sequence>MSIPLNDQLSQAESSCGSLLYELQIIWDEVGETEPDRDRMLFELEQEYLEVYRRKVDQVNRSRAQLRQAITNCEVELAAICSTIGERLVHIRQSDRNVGSLKEEHARFLPQLEEMKKHHIEPRNPEAYFGQ</sequence>
<evidence type="ECO:0000256" key="3">
    <source>
        <dbReference type="ARBA" id="ARBA00022701"/>
    </source>
</evidence>
<evidence type="ECO:0000256" key="2">
    <source>
        <dbReference type="ARBA" id="ARBA00006187"/>
    </source>
</evidence>
<dbReference type="PANTHER" id="PTHR19321:SF7">
    <property type="entry name" value="65-KDA MICROTUBULE-ASSOCIATED PROTEIN 3"/>
    <property type="match status" value="1"/>
</dbReference>
<keyword evidence="7" id="KW-1185">Reference proteome</keyword>
<evidence type="ECO:0000256" key="5">
    <source>
        <dbReference type="SAM" id="Coils"/>
    </source>
</evidence>
<dbReference type="Proteomes" id="UP001157006">
    <property type="component" value="Chromosome 1S"/>
</dbReference>
<dbReference type="GO" id="GO:0005819">
    <property type="term" value="C:spindle"/>
    <property type="evidence" value="ECO:0007669"/>
    <property type="project" value="TreeGrafter"/>
</dbReference>
<feature type="coiled-coil region" evidence="5">
    <location>
        <begin position="49"/>
        <end position="76"/>
    </location>
</feature>
<evidence type="ECO:0000256" key="4">
    <source>
        <dbReference type="ARBA" id="ARBA00023212"/>
    </source>
</evidence>
<evidence type="ECO:0000313" key="7">
    <source>
        <dbReference type="Proteomes" id="UP001157006"/>
    </source>
</evidence>
<dbReference type="GO" id="GO:0005874">
    <property type="term" value="C:microtubule"/>
    <property type="evidence" value="ECO:0007669"/>
    <property type="project" value="UniProtKB-KW"/>
</dbReference>
<comment type="similarity">
    <text evidence="2">Belongs to the MAP65/ASE1 family.</text>
</comment>
<comment type="subcellular location">
    <subcellularLocation>
        <location evidence="1">Cytoplasm</location>
        <location evidence="1">Cytoskeleton</location>
    </subcellularLocation>
</comment>
<keyword evidence="5" id="KW-0175">Coiled coil</keyword>
<dbReference type="InterPro" id="IPR007145">
    <property type="entry name" value="MAP65_Ase1_PRC1"/>
</dbReference>
<gene>
    <name evidence="6" type="ORF">VFH_I076920</name>
</gene>
<dbReference type="AlphaFoldDB" id="A0AAV0Z5Q7"/>
<dbReference type="GO" id="GO:0008017">
    <property type="term" value="F:microtubule binding"/>
    <property type="evidence" value="ECO:0007669"/>
    <property type="project" value="InterPro"/>
</dbReference>
<dbReference type="PANTHER" id="PTHR19321">
    <property type="entry name" value="PROTEIN REGULATOR OF CYTOKINESIS 1 PRC1-RELATED"/>
    <property type="match status" value="1"/>
</dbReference>
<keyword evidence="4" id="KW-0963">Cytoplasm</keyword>
<dbReference type="GO" id="GO:0000226">
    <property type="term" value="P:microtubule cytoskeleton organization"/>
    <property type="evidence" value="ECO:0007669"/>
    <property type="project" value="InterPro"/>
</dbReference>
<evidence type="ECO:0000256" key="1">
    <source>
        <dbReference type="ARBA" id="ARBA00004245"/>
    </source>
</evidence>
<name>A0AAV0Z5Q7_VICFA</name>
<protein>
    <submittedName>
        <fullName evidence="6">Uncharacterized protein</fullName>
    </submittedName>
</protein>
<keyword evidence="3" id="KW-0493">Microtubule</keyword>
<proteinExistence type="inferred from homology"/>
<evidence type="ECO:0000313" key="6">
    <source>
        <dbReference type="EMBL" id="CAI8593152.1"/>
    </source>
</evidence>
<dbReference type="EMBL" id="OX451735">
    <property type="protein sequence ID" value="CAI8593152.1"/>
    <property type="molecule type" value="Genomic_DNA"/>
</dbReference>
<reference evidence="6 7" key="1">
    <citation type="submission" date="2023-01" db="EMBL/GenBank/DDBJ databases">
        <authorList>
            <person name="Kreplak J."/>
        </authorList>
    </citation>
    <scope>NUCLEOTIDE SEQUENCE [LARGE SCALE GENOMIC DNA]</scope>
</reference>
<accession>A0AAV0Z5Q7</accession>
<keyword evidence="4" id="KW-0206">Cytoskeleton</keyword>